<feature type="compositionally biased region" description="Low complexity" evidence="1">
    <location>
        <begin position="120"/>
        <end position="130"/>
    </location>
</feature>
<dbReference type="EMBL" id="CABFMQ020000090">
    <property type="protein sequence ID" value="VTZ51191.1"/>
    <property type="molecule type" value="Genomic_DNA"/>
</dbReference>
<evidence type="ECO:0000259" key="2">
    <source>
        <dbReference type="Pfam" id="PF07756"/>
    </source>
</evidence>
<comment type="caution">
    <text evidence="4">The sequence shown here is derived from an EMBL/GenBank/DDBJ whole genome shotgun (WGS) entry which is preliminary data.</text>
</comment>
<evidence type="ECO:0000313" key="4">
    <source>
        <dbReference type="EMBL" id="VTZ51191.1"/>
    </source>
</evidence>
<dbReference type="Proteomes" id="UP000485880">
    <property type="component" value="Unassembled WGS sequence"/>
</dbReference>
<feature type="domain" description="DUF1612" evidence="2">
    <location>
        <begin position="181"/>
        <end position="307"/>
    </location>
</feature>
<reference evidence="4 5" key="1">
    <citation type="submission" date="2019-05" db="EMBL/GenBank/DDBJ databases">
        <authorList>
            <person name="Farhan Ul Haque M."/>
        </authorList>
    </citation>
    <scope>NUCLEOTIDE SEQUENCE [LARGE SCALE GENOMIC DNA]</scope>
    <source>
        <strain evidence="4">2</strain>
    </source>
</reference>
<protein>
    <recommendedName>
        <fullName evidence="6">HTH DNA binding domain-containing protein</fullName>
    </recommendedName>
</protein>
<feature type="region of interest" description="Disordered" evidence="1">
    <location>
        <begin position="120"/>
        <end position="147"/>
    </location>
</feature>
<accession>A0A8B6M9M1</accession>
<name>A0A8B6M9M1_METTU</name>
<proteinExistence type="predicted"/>
<evidence type="ECO:0008006" key="6">
    <source>
        <dbReference type="Google" id="ProtNLM"/>
    </source>
</evidence>
<sequence length="368" mass="40030">MADPWRGLADGRLLEALKNPLAAAEDALARLDERVRASPIQEGFVSRSHFQDACASLWLAGELVMLEDLVLRDARMDIRSPTHEVTRAEAVLRARRKIAAAAPDWALSADGLEILRGAGEAGTAEPEPAGQGDRGDDATLEMPGDADPLAGELAALDRALASSSKLLSRDAPLARTPRDPLIYDPDWAEGDRLEAWQRAAAASQSEPPLLSAAILWDAWDSDPPLERQAWLGALLVAATLRARHKTRSHLCCVNSALRLIPREKRRSRDRATRLAAFLTAIAAGAEAGMQDHDRWLLARRRLESKLKGRRSSSRLPALVEFILARPIASAGMIAAELGVTPRAAQDMVAELGLREMTGRGRYRAWGIL</sequence>
<dbReference type="InterPro" id="IPR048017">
    <property type="entry name" value="Y4cF-like"/>
</dbReference>
<evidence type="ECO:0000259" key="3">
    <source>
        <dbReference type="Pfam" id="PF11972"/>
    </source>
</evidence>
<dbReference type="AlphaFoldDB" id="A0A8B6M9M1"/>
<keyword evidence="5" id="KW-1185">Reference proteome</keyword>
<feature type="domain" description="HTH DNA binding" evidence="3">
    <location>
        <begin position="315"/>
        <end position="368"/>
    </location>
</feature>
<dbReference type="Pfam" id="PF11972">
    <property type="entry name" value="HTH_13"/>
    <property type="match status" value="1"/>
</dbReference>
<evidence type="ECO:0000313" key="5">
    <source>
        <dbReference type="Proteomes" id="UP000485880"/>
    </source>
</evidence>
<gene>
    <name evidence="4" type="ORF">MPC4_320023</name>
</gene>
<dbReference type="Pfam" id="PF07756">
    <property type="entry name" value="DUF1612"/>
    <property type="match status" value="1"/>
</dbReference>
<dbReference type="NCBIfam" id="NF040876">
    <property type="entry name" value="RHE_PE00001_fam"/>
    <property type="match status" value="1"/>
</dbReference>
<evidence type="ECO:0000256" key="1">
    <source>
        <dbReference type="SAM" id="MobiDB-lite"/>
    </source>
</evidence>
<organism evidence="4 5">
    <name type="scientific">Methylocella tundrae</name>
    <dbReference type="NCBI Taxonomy" id="227605"/>
    <lineage>
        <taxon>Bacteria</taxon>
        <taxon>Pseudomonadati</taxon>
        <taxon>Pseudomonadota</taxon>
        <taxon>Alphaproteobacteria</taxon>
        <taxon>Hyphomicrobiales</taxon>
        <taxon>Beijerinckiaceae</taxon>
        <taxon>Methylocella</taxon>
    </lineage>
</organism>
<dbReference type="InterPro" id="IPR011670">
    <property type="entry name" value="DUF1612"/>
</dbReference>
<dbReference type="InterPro" id="IPR021068">
    <property type="entry name" value="HTH_DNA-bd"/>
</dbReference>